<dbReference type="InterPro" id="IPR045338">
    <property type="entry name" value="DUF6535"/>
</dbReference>
<feature type="domain" description="DUF6535" evidence="2">
    <location>
        <begin position="47"/>
        <end position="81"/>
    </location>
</feature>
<comment type="caution">
    <text evidence="3">The sequence shown here is derived from an EMBL/GenBank/DDBJ whole genome shotgun (WGS) entry which is preliminary data.</text>
</comment>
<evidence type="ECO:0000313" key="4">
    <source>
        <dbReference type="Proteomes" id="UP000719766"/>
    </source>
</evidence>
<organism evidence="3 4">
    <name type="scientific">Suillus plorans</name>
    <dbReference type="NCBI Taxonomy" id="116603"/>
    <lineage>
        <taxon>Eukaryota</taxon>
        <taxon>Fungi</taxon>
        <taxon>Dikarya</taxon>
        <taxon>Basidiomycota</taxon>
        <taxon>Agaricomycotina</taxon>
        <taxon>Agaricomycetes</taxon>
        <taxon>Agaricomycetidae</taxon>
        <taxon>Boletales</taxon>
        <taxon>Suillineae</taxon>
        <taxon>Suillaceae</taxon>
        <taxon>Suillus</taxon>
    </lineage>
</organism>
<feature type="transmembrane region" description="Helical" evidence="1">
    <location>
        <begin position="167"/>
        <end position="189"/>
    </location>
</feature>
<dbReference type="RefSeq" id="XP_041160490.1">
    <property type="nucleotide sequence ID" value="XM_041310560.1"/>
</dbReference>
<dbReference type="OrthoDB" id="2657067at2759"/>
<sequence>MPESHLTPPAQGQQESSEFLLRQILDVLKQSTIAKKPHPSENWNGFWDVYDQEAEEFDKSFVEKYALDLDNSLIFAGLFSARHDNSLSASLLAALGAVLGKQWLRDYRDNTRGPRESRRIRRQLKVDGLETWHFEAVLLAIPALLQLSLLLFGTGLGAYLWAQQRTVAAVVVGTTSFGAFFYIVASISSHLDVSCPFTTPALALLCHSLSAIRSFILTYFDLPFSLLARSIPLNKWSIVWRLIALSLLPLIFYMCLQYVFPFTLLLALTGALYFLTPPDGQPVVDASRFVLWLCRTSLDPDAVSTAAKRIPDVTFPIDGLESWTVWGKLFRLVRDGLRYHSPSPAILIYAKALTSLYFTARISKNRFSPFFSQVVNTKDLETLRVDVHSSHEATSLCFVLTVLQRWFNVVNNSWFRGMQEGKDIINALGPAINLDDVPNDTLEWFLYPLLHGLCGAPLPWYNEDDHRCRLFLQPLAIYIIRRLLPIDRSRPLPSRKAIMRCLQIMIAILDWRSIDLKAIKTTDNKY</sequence>
<feature type="transmembrane region" description="Helical" evidence="1">
    <location>
        <begin position="201"/>
        <end position="222"/>
    </location>
</feature>
<accession>A0A9P7ASQ3</accession>
<keyword evidence="1" id="KW-1133">Transmembrane helix</keyword>
<name>A0A9P7ASQ3_9AGAM</name>
<keyword evidence="4" id="KW-1185">Reference proteome</keyword>
<feature type="transmembrane region" description="Helical" evidence="1">
    <location>
        <begin position="136"/>
        <end position="160"/>
    </location>
</feature>
<evidence type="ECO:0000259" key="2">
    <source>
        <dbReference type="Pfam" id="PF20153"/>
    </source>
</evidence>
<keyword evidence="1" id="KW-0472">Membrane</keyword>
<feature type="transmembrane region" description="Helical" evidence="1">
    <location>
        <begin position="242"/>
        <end position="275"/>
    </location>
</feature>
<proteinExistence type="predicted"/>
<evidence type="ECO:0000313" key="3">
    <source>
        <dbReference type="EMBL" id="KAG1794323.1"/>
    </source>
</evidence>
<dbReference type="Pfam" id="PF20153">
    <property type="entry name" value="DUF6535"/>
    <property type="match status" value="2"/>
</dbReference>
<evidence type="ECO:0000256" key="1">
    <source>
        <dbReference type="SAM" id="Phobius"/>
    </source>
</evidence>
<dbReference type="AlphaFoldDB" id="A0A9P7ASQ3"/>
<dbReference type="EMBL" id="JABBWE010000026">
    <property type="protein sequence ID" value="KAG1794323.1"/>
    <property type="molecule type" value="Genomic_DNA"/>
</dbReference>
<keyword evidence="1" id="KW-0812">Transmembrane</keyword>
<gene>
    <name evidence="3" type="ORF">HD556DRAFT_424546</name>
</gene>
<feature type="domain" description="DUF6535" evidence="2">
    <location>
        <begin position="86"/>
        <end position="162"/>
    </location>
</feature>
<reference evidence="3" key="1">
    <citation type="journal article" date="2020" name="New Phytol.">
        <title>Comparative genomics reveals dynamic genome evolution in host specialist ectomycorrhizal fungi.</title>
        <authorList>
            <person name="Lofgren L.A."/>
            <person name="Nguyen N.H."/>
            <person name="Vilgalys R."/>
            <person name="Ruytinx J."/>
            <person name="Liao H.L."/>
            <person name="Branco S."/>
            <person name="Kuo A."/>
            <person name="LaButti K."/>
            <person name="Lipzen A."/>
            <person name="Andreopoulos W."/>
            <person name="Pangilinan J."/>
            <person name="Riley R."/>
            <person name="Hundley H."/>
            <person name="Na H."/>
            <person name="Barry K."/>
            <person name="Grigoriev I.V."/>
            <person name="Stajich J.E."/>
            <person name="Kennedy P.G."/>
        </authorList>
    </citation>
    <scope>NUCLEOTIDE SEQUENCE</scope>
    <source>
        <strain evidence="3">S12</strain>
    </source>
</reference>
<dbReference type="Proteomes" id="UP000719766">
    <property type="component" value="Unassembled WGS sequence"/>
</dbReference>
<protein>
    <recommendedName>
        <fullName evidence="2">DUF6535 domain-containing protein</fullName>
    </recommendedName>
</protein>
<dbReference type="GeneID" id="64604324"/>